<organism evidence="2 3">
    <name type="scientific">Candidatus Iainarchaeum sp</name>
    <dbReference type="NCBI Taxonomy" id="3101447"/>
    <lineage>
        <taxon>Archaea</taxon>
        <taxon>Candidatus Iainarchaeota</taxon>
        <taxon>Candidatus Iainarchaeia</taxon>
        <taxon>Candidatus Iainarchaeales</taxon>
        <taxon>Candidatus Iainarchaeaceae</taxon>
        <taxon>Candidatus Iainarchaeum</taxon>
    </lineage>
</organism>
<comment type="caution">
    <text evidence="2">The sequence shown here is derived from an EMBL/GenBank/DDBJ whole genome shotgun (WGS) entry which is preliminary data.</text>
</comment>
<dbReference type="EMBL" id="JABJNZ010000030">
    <property type="protein sequence ID" value="MBT4870370.1"/>
    <property type="molecule type" value="Genomic_DNA"/>
</dbReference>
<evidence type="ECO:0000313" key="3">
    <source>
        <dbReference type="Proteomes" id="UP000722459"/>
    </source>
</evidence>
<dbReference type="Proteomes" id="UP000722459">
    <property type="component" value="Unassembled WGS sequence"/>
</dbReference>
<proteinExistence type="predicted"/>
<name>A0A8T5GEW8_9ARCH</name>
<dbReference type="AlphaFoldDB" id="A0A8T5GEW8"/>
<dbReference type="Gene3D" id="3.30.160.250">
    <property type="match status" value="1"/>
</dbReference>
<protein>
    <submittedName>
        <fullName evidence="2">Type II toxin-antitoxin system HicB family antitoxin</fullName>
    </submittedName>
</protein>
<sequence length="67" mass="7440">MDYKVAIYEDEDGVFIAECLELPGCISDGNTKEEAVENIKEAIDAYSESILKEKTEKLKGKIVNVTV</sequence>
<gene>
    <name evidence="2" type="ORF">HON47_02260</name>
</gene>
<dbReference type="SUPFAM" id="SSF143100">
    <property type="entry name" value="TTHA1013/TTHA0281-like"/>
    <property type="match status" value="1"/>
</dbReference>
<evidence type="ECO:0000313" key="2">
    <source>
        <dbReference type="EMBL" id="MBT4870370.1"/>
    </source>
</evidence>
<dbReference type="PANTHER" id="PTHR34504:SF2">
    <property type="entry name" value="UPF0150 PROTEIN SSL0259"/>
    <property type="match status" value="1"/>
</dbReference>
<dbReference type="Pfam" id="PF15919">
    <property type="entry name" value="HicB_lk_antitox"/>
    <property type="match status" value="1"/>
</dbReference>
<accession>A0A8T5GEW8</accession>
<dbReference type="InterPro" id="IPR031807">
    <property type="entry name" value="HicB-like"/>
</dbReference>
<dbReference type="InterPro" id="IPR035069">
    <property type="entry name" value="TTHA1013/TTHA0281-like"/>
</dbReference>
<dbReference type="PANTHER" id="PTHR34504">
    <property type="entry name" value="ANTITOXIN HICB"/>
    <property type="match status" value="1"/>
</dbReference>
<feature type="domain" description="HicB-like antitoxin of toxin-antitoxin system" evidence="1">
    <location>
        <begin position="3"/>
        <end position="59"/>
    </location>
</feature>
<dbReference type="InterPro" id="IPR051404">
    <property type="entry name" value="TA_system_antitoxin"/>
</dbReference>
<evidence type="ECO:0000259" key="1">
    <source>
        <dbReference type="Pfam" id="PF15919"/>
    </source>
</evidence>
<reference evidence="2" key="1">
    <citation type="journal article" date="2021" name="ISME J.">
        <title>Mercury methylation by metabolically versatile and cosmopolitan marine bacteria.</title>
        <authorList>
            <person name="Lin H."/>
            <person name="Ascher D.B."/>
            <person name="Myung Y."/>
            <person name="Lamborg C.H."/>
            <person name="Hallam S.J."/>
            <person name="Gionfriddo C.M."/>
            <person name="Holt K.E."/>
            <person name="Moreau J.W."/>
        </authorList>
    </citation>
    <scope>NUCLEOTIDE SEQUENCE</scope>
    <source>
        <strain evidence="2">SI075_bin30</strain>
    </source>
</reference>